<dbReference type="EMBL" id="BGZK01001907">
    <property type="protein sequence ID" value="GBP88116.1"/>
    <property type="molecule type" value="Genomic_DNA"/>
</dbReference>
<reference evidence="2 3" key="1">
    <citation type="journal article" date="2019" name="Commun. Biol.">
        <title>The bagworm genome reveals a unique fibroin gene that provides high tensile strength.</title>
        <authorList>
            <person name="Kono N."/>
            <person name="Nakamura H."/>
            <person name="Ohtoshi R."/>
            <person name="Tomita M."/>
            <person name="Numata K."/>
            <person name="Arakawa K."/>
        </authorList>
    </citation>
    <scope>NUCLEOTIDE SEQUENCE [LARGE SCALE GENOMIC DNA]</scope>
</reference>
<name>A0A4C1ZI18_EUMVA</name>
<dbReference type="Proteomes" id="UP000299102">
    <property type="component" value="Unassembled WGS sequence"/>
</dbReference>
<evidence type="ECO:0000313" key="2">
    <source>
        <dbReference type="EMBL" id="GBP88116.1"/>
    </source>
</evidence>
<keyword evidence="3" id="KW-1185">Reference proteome</keyword>
<feature type="compositionally biased region" description="Basic residues" evidence="1">
    <location>
        <begin position="14"/>
        <end position="32"/>
    </location>
</feature>
<feature type="region of interest" description="Disordered" evidence="1">
    <location>
        <begin position="1"/>
        <end position="43"/>
    </location>
</feature>
<organism evidence="2 3">
    <name type="scientific">Eumeta variegata</name>
    <name type="common">Bagworm moth</name>
    <name type="synonym">Eumeta japonica</name>
    <dbReference type="NCBI Taxonomy" id="151549"/>
    <lineage>
        <taxon>Eukaryota</taxon>
        <taxon>Metazoa</taxon>
        <taxon>Ecdysozoa</taxon>
        <taxon>Arthropoda</taxon>
        <taxon>Hexapoda</taxon>
        <taxon>Insecta</taxon>
        <taxon>Pterygota</taxon>
        <taxon>Neoptera</taxon>
        <taxon>Endopterygota</taxon>
        <taxon>Lepidoptera</taxon>
        <taxon>Glossata</taxon>
        <taxon>Ditrysia</taxon>
        <taxon>Tineoidea</taxon>
        <taxon>Psychidae</taxon>
        <taxon>Oiketicinae</taxon>
        <taxon>Eumeta</taxon>
    </lineage>
</organism>
<gene>
    <name evidence="2" type="ORF">EVAR_63924_1</name>
</gene>
<sequence length="116" mass="12723">MPTRSAFGIPGGVSRKRRAAAPPSRRRRHPIRGRPAGPAPGQNVGAVLLEQIEEETTEGKRHQAKCSRALAQETKRVKIIFVQLVTVKFHVPTKTGGSSLMLPNSNIIVISRLNKR</sequence>
<protein>
    <submittedName>
        <fullName evidence="2">Uncharacterized protein</fullName>
    </submittedName>
</protein>
<evidence type="ECO:0000256" key="1">
    <source>
        <dbReference type="SAM" id="MobiDB-lite"/>
    </source>
</evidence>
<evidence type="ECO:0000313" key="3">
    <source>
        <dbReference type="Proteomes" id="UP000299102"/>
    </source>
</evidence>
<accession>A0A4C1ZI18</accession>
<dbReference type="AlphaFoldDB" id="A0A4C1ZI18"/>
<proteinExistence type="predicted"/>
<comment type="caution">
    <text evidence="2">The sequence shown here is derived from an EMBL/GenBank/DDBJ whole genome shotgun (WGS) entry which is preliminary data.</text>
</comment>